<dbReference type="InterPro" id="IPR000620">
    <property type="entry name" value="EamA_dom"/>
</dbReference>
<dbReference type="PANTHER" id="PTHR32322:SF2">
    <property type="entry name" value="EAMA DOMAIN-CONTAINING PROTEIN"/>
    <property type="match status" value="1"/>
</dbReference>
<comment type="subcellular location">
    <subcellularLocation>
        <location evidence="1">Membrane</location>
        <topology evidence="1">Multi-pass membrane protein</topology>
    </subcellularLocation>
</comment>
<name>A0A8J7DBA7_9CYAN</name>
<evidence type="ECO:0000256" key="5">
    <source>
        <dbReference type="ARBA" id="ARBA00023136"/>
    </source>
</evidence>
<dbReference type="GO" id="GO:0016020">
    <property type="term" value="C:membrane"/>
    <property type="evidence" value="ECO:0007669"/>
    <property type="project" value="UniProtKB-SubCell"/>
</dbReference>
<keyword evidence="5 6" id="KW-0472">Membrane</keyword>
<evidence type="ECO:0000259" key="7">
    <source>
        <dbReference type="Pfam" id="PF00892"/>
    </source>
</evidence>
<evidence type="ECO:0000313" key="8">
    <source>
        <dbReference type="EMBL" id="MBE9077452.1"/>
    </source>
</evidence>
<comment type="caution">
    <text evidence="8">The sequence shown here is derived from an EMBL/GenBank/DDBJ whole genome shotgun (WGS) entry which is preliminary data.</text>
</comment>
<feature type="transmembrane region" description="Helical" evidence="6">
    <location>
        <begin position="6"/>
        <end position="26"/>
    </location>
</feature>
<dbReference type="InterPro" id="IPR037185">
    <property type="entry name" value="EmrE-like"/>
</dbReference>
<dbReference type="AlphaFoldDB" id="A0A8J7DBA7"/>
<dbReference type="Proteomes" id="UP000636505">
    <property type="component" value="Unassembled WGS sequence"/>
</dbReference>
<dbReference type="RefSeq" id="WP_193906242.1">
    <property type="nucleotide sequence ID" value="NZ_JADEXG010000017.1"/>
</dbReference>
<keyword evidence="3 6" id="KW-0812">Transmembrane</keyword>
<dbReference type="EMBL" id="JADEXG010000017">
    <property type="protein sequence ID" value="MBE9077452.1"/>
    <property type="molecule type" value="Genomic_DNA"/>
</dbReference>
<dbReference type="Pfam" id="PF00892">
    <property type="entry name" value="EamA"/>
    <property type="match status" value="2"/>
</dbReference>
<feature type="transmembrane region" description="Helical" evidence="6">
    <location>
        <begin position="66"/>
        <end position="87"/>
    </location>
</feature>
<feature type="transmembrane region" description="Helical" evidence="6">
    <location>
        <begin position="99"/>
        <end position="118"/>
    </location>
</feature>
<evidence type="ECO:0000256" key="4">
    <source>
        <dbReference type="ARBA" id="ARBA00022989"/>
    </source>
</evidence>
<evidence type="ECO:0000256" key="1">
    <source>
        <dbReference type="ARBA" id="ARBA00004141"/>
    </source>
</evidence>
<evidence type="ECO:0000256" key="6">
    <source>
        <dbReference type="SAM" id="Phobius"/>
    </source>
</evidence>
<feature type="transmembrane region" description="Helical" evidence="6">
    <location>
        <begin position="33"/>
        <end position="54"/>
    </location>
</feature>
<proteinExistence type="inferred from homology"/>
<dbReference type="SUPFAM" id="SSF103481">
    <property type="entry name" value="Multidrug resistance efflux transporter EmrE"/>
    <property type="match status" value="2"/>
</dbReference>
<comment type="similarity">
    <text evidence="2">Belongs to the EamA transporter family.</text>
</comment>
<keyword evidence="9" id="KW-1185">Reference proteome</keyword>
<feature type="transmembrane region" description="Helical" evidence="6">
    <location>
        <begin position="218"/>
        <end position="242"/>
    </location>
</feature>
<reference evidence="8" key="1">
    <citation type="submission" date="2020-10" db="EMBL/GenBank/DDBJ databases">
        <authorList>
            <person name="Castelo-Branco R."/>
            <person name="Eusebio N."/>
            <person name="Adriana R."/>
            <person name="Vieira A."/>
            <person name="Brugerolle De Fraissinette N."/>
            <person name="Rezende De Castro R."/>
            <person name="Schneider M.P."/>
            <person name="Vasconcelos V."/>
            <person name="Leao P.N."/>
        </authorList>
    </citation>
    <scope>NUCLEOTIDE SEQUENCE</scope>
    <source>
        <strain evidence="8">LEGE 07310</strain>
    </source>
</reference>
<evidence type="ECO:0000256" key="3">
    <source>
        <dbReference type="ARBA" id="ARBA00022692"/>
    </source>
</evidence>
<organism evidence="8 9">
    <name type="scientific">Vasconcelosia minhoensis LEGE 07310</name>
    <dbReference type="NCBI Taxonomy" id="915328"/>
    <lineage>
        <taxon>Bacteria</taxon>
        <taxon>Bacillati</taxon>
        <taxon>Cyanobacteriota</taxon>
        <taxon>Cyanophyceae</taxon>
        <taxon>Nodosilineales</taxon>
        <taxon>Cymatolegaceae</taxon>
        <taxon>Vasconcelosia</taxon>
        <taxon>Vasconcelosia minhoensis</taxon>
    </lineage>
</organism>
<feature type="domain" description="EamA" evidence="7">
    <location>
        <begin position="157"/>
        <end position="295"/>
    </location>
</feature>
<keyword evidence="4 6" id="KW-1133">Transmembrane helix</keyword>
<dbReference type="PANTHER" id="PTHR32322">
    <property type="entry name" value="INNER MEMBRANE TRANSPORTER"/>
    <property type="match status" value="1"/>
</dbReference>
<feature type="transmembrane region" description="Helical" evidence="6">
    <location>
        <begin position="154"/>
        <end position="175"/>
    </location>
</feature>
<dbReference type="InterPro" id="IPR050638">
    <property type="entry name" value="AA-Vitamin_Transporters"/>
</dbReference>
<feature type="transmembrane region" description="Helical" evidence="6">
    <location>
        <begin position="187"/>
        <end position="206"/>
    </location>
</feature>
<feature type="transmembrane region" description="Helical" evidence="6">
    <location>
        <begin position="254"/>
        <end position="272"/>
    </location>
</feature>
<protein>
    <submittedName>
        <fullName evidence="8">DMT family transporter</fullName>
    </submittedName>
</protein>
<evidence type="ECO:0000313" key="9">
    <source>
        <dbReference type="Proteomes" id="UP000636505"/>
    </source>
</evidence>
<feature type="transmembrane region" description="Helical" evidence="6">
    <location>
        <begin position="277"/>
        <end position="295"/>
    </location>
</feature>
<sequence>MELINFRGEIAALGAAFLWAVSTLMFGRLGKQLVPLLLNFVKGSMALGFILLTLLWRTQSAPELPLFSVLFLLLSGVIGIGLGDTAYFAALNHLGPRRVLLMEALAPPMSALLALLFLQERLPAIAWVGITLSVGGVAWVITERVPDVHPQGENLPRGVTLGLLAALGQAVGAVLSRAALADTAVDPLWSTLLRLGAGLVCMLALLRARPQAGGGWPALRSPLLLGGVAIAAFLGTYLAIWLQQTALKYSPTGIAQSLTATSPLFILPMALLLGERISARAVLGALVAIAGVWLLL</sequence>
<accession>A0A8J7DBA7</accession>
<gene>
    <name evidence="8" type="ORF">IQ241_09100</name>
</gene>
<feature type="domain" description="EamA" evidence="7">
    <location>
        <begin position="7"/>
        <end position="141"/>
    </location>
</feature>
<evidence type="ECO:0000256" key="2">
    <source>
        <dbReference type="ARBA" id="ARBA00007362"/>
    </source>
</evidence>
<feature type="transmembrane region" description="Helical" evidence="6">
    <location>
        <begin position="124"/>
        <end position="142"/>
    </location>
</feature>